<comment type="caution">
    <text evidence="3">The sequence shown here is derived from an EMBL/GenBank/DDBJ whole genome shotgun (WGS) entry which is preliminary data.</text>
</comment>
<name>A0A8J5X8U8_DIALT</name>
<feature type="compositionally biased region" description="Low complexity" evidence="1">
    <location>
        <begin position="183"/>
        <end position="206"/>
    </location>
</feature>
<reference evidence="3" key="1">
    <citation type="submission" date="2021-05" db="EMBL/GenBank/DDBJ databases">
        <title>The genome of the haptophyte Pavlova lutheri (Diacronema luteri, Pavlovales) - a model for lipid biosynthesis in eukaryotic algae.</title>
        <authorList>
            <person name="Hulatt C.J."/>
            <person name="Posewitz M.C."/>
        </authorList>
    </citation>
    <scope>NUCLEOTIDE SEQUENCE</scope>
    <source>
        <strain evidence="3">NIVA-4/92</strain>
    </source>
</reference>
<evidence type="ECO:0000313" key="4">
    <source>
        <dbReference type="Proteomes" id="UP000751190"/>
    </source>
</evidence>
<protein>
    <submittedName>
        <fullName evidence="3">Uncharacterized protein</fullName>
    </submittedName>
</protein>
<keyword evidence="2" id="KW-1133">Transmembrane helix</keyword>
<evidence type="ECO:0000256" key="2">
    <source>
        <dbReference type="SAM" id="Phobius"/>
    </source>
</evidence>
<evidence type="ECO:0000313" key="3">
    <source>
        <dbReference type="EMBL" id="KAG8458622.1"/>
    </source>
</evidence>
<accession>A0A8J5X8U8</accession>
<dbReference type="AlphaFoldDB" id="A0A8J5X8U8"/>
<dbReference type="Proteomes" id="UP000751190">
    <property type="component" value="Unassembled WGS sequence"/>
</dbReference>
<dbReference type="EMBL" id="JAGTXO010000049">
    <property type="protein sequence ID" value="KAG8458622.1"/>
    <property type="molecule type" value="Genomic_DNA"/>
</dbReference>
<sequence>MLADAARSAAAGLQALATDVIWLLYGLAGLVVAAYLLRARLVPAAAKRYLDLDLRVTELDVDFASLRLADRPLARLLGGDAPLDSLEFAMNDVVLFVMPASPTLAPNAPRRAPHEMLRARRARVRLERTGPLAFDVHVELDAPVLTLVAYDLQFRETNLGWLWERTTGRAARSVPSADRRAGAHAPAEAATEPRARAACGRASGSAQHACPPLATTQPRSAAHALPPTSAPAQALTQTQLRAVRLLGGELRVRLELPVELGGPVETRVPLVDESVPVSALCEASSTAIVRWCAALALQLGATGRADTQGAQMLHALSRIVGGGWRQPGAGEPAALAERAVDVARVASHLAHSAAPLLRAIGASAGGASAGAGRAEQLRAQAQGAVDAAEHVRHAVEHAPARLAAAAGHLEDAVGSLGEAAHLLTTHVAPALDGLTGAGARHAPSPASNVLHSAAACLHGLAATQATAAQLRRQFAAAQPQPRQRPPR</sequence>
<keyword evidence="2" id="KW-0472">Membrane</keyword>
<feature type="transmembrane region" description="Helical" evidence="2">
    <location>
        <begin position="20"/>
        <end position="37"/>
    </location>
</feature>
<organism evidence="3 4">
    <name type="scientific">Diacronema lutheri</name>
    <name type="common">Unicellular marine alga</name>
    <name type="synonym">Monochrysis lutheri</name>
    <dbReference type="NCBI Taxonomy" id="2081491"/>
    <lineage>
        <taxon>Eukaryota</taxon>
        <taxon>Haptista</taxon>
        <taxon>Haptophyta</taxon>
        <taxon>Pavlovophyceae</taxon>
        <taxon>Pavlovales</taxon>
        <taxon>Pavlovaceae</taxon>
        <taxon>Diacronema</taxon>
    </lineage>
</organism>
<keyword evidence="4" id="KW-1185">Reference proteome</keyword>
<keyword evidence="2" id="KW-0812">Transmembrane</keyword>
<proteinExistence type="predicted"/>
<evidence type="ECO:0000256" key="1">
    <source>
        <dbReference type="SAM" id="MobiDB-lite"/>
    </source>
</evidence>
<feature type="region of interest" description="Disordered" evidence="1">
    <location>
        <begin position="172"/>
        <end position="233"/>
    </location>
</feature>
<gene>
    <name evidence="3" type="ORF">KFE25_008419</name>
</gene>